<gene>
    <name evidence="3" type="ORF">CRENPOLYSF1_90037</name>
</gene>
<evidence type="ECO:0000313" key="4">
    <source>
        <dbReference type="Proteomes" id="UP000195667"/>
    </source>
</evidence>
<keyword evidence="4" id="KW-1185">Reference proteome</keyword>
<dbReference type="SMART" id="SM00028">
    <property type="entry name" value="TPR"/>
    <property type="match status" value="6"/>
</dbReference>
<dbReference type="Pfam" id="PF13431">
    <property type="entry name" value="TPR_17"/>
    <property type="match status" value="1"/>
</dbReference>
<dbReference type="PROSITE" id="PS51257">
    <property type="entry name" value="PROKAR_LIPOPROTEIN"/>
    <property type="match status" value="1"/>
</dbReference>
<feature type="signal peptide" evidence="2">
    <location>
        <begin position="1"/>
        <end position="17"/>
    </location>
</feature>
<dbReference type="InterPro" id="IPR011990">
    <property type="entry name" value="TPR-like_helical_dom_sf"/>
</dbReference>
<dbReference type="RefSeq" id="WP_245808052.1">
    <property type="nucleotide sequence ID" value="NZ_FUKI01000170.1"/>
</dbReference>
<dbReference type="PANTHER" id="PTHR12558">
    <property type="entry name" value="CELL DIVISION CYCLE 16,23,27"/>
    <property type="match status" value="1"/>
</dbReference>
<dbReference type="Proteomes" id="UP000195667">
    <property type="component" value="Unassembled WGS sequence"/>
</dbReference>
<dbReference type="EMBL" id="FUKI01000170">
    <property type="protein sequence ID" value="SJM96433.1"/>
    <property type="molecule type" value="Genomic_DNA"/>
</dbReference>
<accession>A0A1R4HJQ0</accession>
<dbReference type="SUPFAM" id="SSF48452">
    <property type="entry name" value="TPR-like"/>
    <property type="match status" value="3"/>
</dbReference>
<keyword evidence="1" id="KW-0802">TPR repeat</keyword>
<protein>
    <submittedName>
        <fullName evidence="3">Tetratricopeptide TPR_2 repeat-containing protein</fullName>
    </submittedName>
</protein>
<sequence length="577" mass="64735">MCRFFTIVTFFLLSACASSPKPRTDAGVLSAKPTELTGKMRASADKTSIDPDVMFMLLTAEIAGQRGQFDVALEGYMEAAKRVHDPRFAERAAMIAVYAKNTGKTDEAVALWVQQDPTNLAPRKIAALSAVKNADKQAAVEHLNMLMKIDPAGFDKTVMELVAAVQKDNKIAFVYEALDDVAMAFPNSANVYFMQSLLAAQMKKQTLAESKIQQALKIQPEWDKALIFQAQLSAYSGDTVKAKALLSSAARKFPDNDKIKKLLAQILIKSENYDAAGEIYRDLIAADPNDNDSQFAYGLVHMQMGRENNAQEIFAKLVDKPEWRSQASFYLGKIDESQGNKDKALVWFDQVTEPPLALEASLSAIALLAKDNQFDEAAMRLERSKAKYPEQKQRMVLMQADLYSQQKRYQQAFDLLTAALADSADDKELLYTRALMAERIGRFDLLETDLRKILEKNPDNPEALNALGYSLLDKTHRYGEAEKYLKHALELQPNEAVIMDSYGWLQFKLGHNNQALSYLQRAYNKKPEHEITAHLVEVLWAVNRKEEAKKLFDKAIKIAPNDEYLLGVQNRVLKGAL</sequence>
<organism evidence="3 4">
    <name type="scientific">Crenothrix polyspora</name>
    <dbReference type="NCBI Taxonomy" id="360316"/>
    <lineage>
        <taxon>Bacteria</taxon>
        <taxon>Pseudomonadati</taxon>
        <taxon>Pseudomonadota</taxon>
        <taxon>Gammaproteobacteria</taxon>
        <taxon>Methylococcales</taxon>
        <taxon>Crenotrichaceae</taxon>
        <taxon>Crenothrix</taxon>
    </lineage>
</organism>
<dbReference type="PROSITE" id="PS50005">
    <property type="entry name" value="TPR"/>
    <property type="match status" value="1"/>
</dbReference>
<dbReference type="AlphaFoldDB" id="A0A1R4HJQ0"/>
<reference evidence="4" key="1">
    <citation type="submission" date="2017-02" db="EMBL/GenBank/DDBJ databases">
        <authorList>
            <person name="Daims H."/>
        </authorList>
    </citation>
    <scope>NUCLEOTIDE SEQUENCE [LARGE SCALE GENOMIC DNA]</scope>
</reference>
<name>A0A1R4HJQ0_9GAMM</name>
<keyword evidence="2" id="KW-0732">Signal</keyword>
<evidence type="ECO:0000256" key="1">
    <source>
        <dbReference type="PROSITE-ProRule" id="PRU00339"/>
    </source>
</evidence>
<dbReference type="InterPro" id="IPR019734">
    <property type="entry name" value="TPR_rpt"/>
</dbReference>
<dbReference type="Gene3D" id="1.25.40.10">
    <property type="entry name" value="Tetratricopeptide repeat domain"/>
    <property type="match status" value="3"/>
</dbReference>
<feature type="repeat" description="TPR" evidence="1">
    <location>
        <begin position="529"/>
        <end position="562"/>
    </location>
</feature>
<dbReference type="Pfam" id="PF14559">
    <property type="entry name" value="TPR_19"/>
    <property type="match status" value="2"/>
</dbReference>
<proteinExistence type="predicted"/>
<feature type="chain" id="PRO_5011961143" evidence="2">
    <location>
        <begin position="18"/>
        <end position="577"/>
    </location>
</feature>
<dbReference type="PANTHER" id="PTHR12558:SF13">
    <property type="entry name" value="CELL DIVISION CYCLE PROTEIN 27 HOMOLOG"/>
    <property type="match status" value="1"/>
</dbReference>
<evidence type="ECO:0000256" key="2">
    <source>
        <dbReference type="SAM" id="SignalP"/>
    </source>
</evidence>
<evidence type="ECO:0000313" key="3">
    <source>
        <dbReference type="EMBL" id="SJM96433.1"/>
    </source>
</evidence>